<dbReference type="InterPro" id="IPR002557">
    <property type="entry name" value="Chitin-bd_dom"/>
</dbReference>
<feature type="compositionally biased region" description="Low complexity" evidence="1">
    <location>
        <begin position="163"/>
        <end position="189"/>
    </location>
</feature>
<name>E0VEJ0_PEDHC</name>
<dbReference type="AlphaFoldDB" id="E0VEJ0"/>
<dbReference type="GO" id="GO:0008061">
    <property type="term" value="F:chitin binding"/>
    <property type="evidence" value="ECO:0007669"/>
    <property type="project" value="InterPro"/>
</dbReference>
<feature type="region of interest" description="Disordered" evidence="1">
    <location>
        <begin position="152"/>
        <end position="189"/>
    </location>
</feature>
<dbReference type="eggNOG" id="ENOG502S00I">
    <property type="taxonomic scope" value="Eukaryota"/>
</dbReference>
<proteinExistence type="predicted"/>
<dbReference type="EMBL" id="DS235092">
    <property type="protein sequence ID" value="EEB11796.1"/>
    <property type="molecule type" value="Genomic_DNA"/>
</dbReference>
<evidence type="ECO:0000256" key="1">
    <source>
        <dbReference type="SAM" id="MobiDB-lite"/>
    </source>
</evidence>
<dbReference type="VEuPathDB" id="VectorBase:PHUM135070"/>
<sequence length="814" mass="92496">MVIILKKNLKDDNDDVRIMTDKYLDFDNLPETNFTCEGKVIGGYYADIETGCQMFHVCTIGQKGDMTDIKFLCLNGTVFDQETRVCERVDEVDCSKSKDFYDLNLDLYNNGFAFVIFFFFFLNFRLPEDDNNNESQKSSQENVELEEELYDENYDSDTEESPETSSKSPTSTTSTTTSTTTTTTSTTTSRPIVYSSIKPAFNIILPNLKNKNTGSHLSGIITTTIQNKNVGNLIGSTTISPPHQQQQQQQQQQHVHFPPKELDSNGQILTGLLPNKNIQFTQTQRPSFGYVTPQNFNGDQYNKQNQNIDAGGFKQPSTSLRPFSSPAPPSTYKPPPPPPVYDPFKNHFFSSTPTPLTPIFINNYNQKPQSLEEIRPSEEPKRPVVVLTHHFPTISPPKSNYDDFSGFSNLGTTVIHPYIRQKNRHVNVKTHPKTPQHPYLQQIQHHNQHHSHHNQHKANPTILALQSQQQKVHRLHQEGLEIAEHQIAQIASRDAEISNLRSQQGEDNENGDGFEPQPSHRAAKEIRTGDVQSFGKPSIAIVTSTSSTSSRVQKPTVITVQSVSSASGKPVVNRLDYKPEPEYKSELEKLFSNTEVPKKEERESDPDMDLEQLLLAWKLKTNQEVTKDDIEKVFARLDTSKFKNGQTISLSDIFNFMNNESEEMEEETTRVPPMSYDEYTEEDVPYDPFYKDVPKVSDGERQKRDVEFNLKVLSEPYESEIIQNDDKSELFRTFESSGINTRFKERRKNDDISTRSSNSSKRVSVENLFEETTVARPFPETSFSCDSKIPGGYYADVEADCTLFHICSDSGNGR</sequence>
<evidence type="ECO:0000313" key="4">
    <source>
        <dbReference type="EnsemblMetazoa" id="PHUM135070-PA"/>
    </source>
</evidence>
<dbReference type="PANTHER" id="PTHR22933">
    <property type="entry name" value="FI18007P1-RELATED"/>
    <property type="match status" value="1"/>
</dbReference>
<dbReference type="Proteomes" id="UP000009046">
    <property type="component" value="Unassembled WGS sequence"/>
</dbReference>
<feature type="region of interest" description="Disordered" evidence="1">
    <location>
        <begin position="745"/>
        <end position="766"/>
    </location>
</feature>
<feature type="compositionally biased region" description="Polar residues" evidence="1">
    <location>
        <begin position="289"/>
        <end position="308"/>
    </location>
</feature>
<dbReference type="GeneID" id="8234211"/>
<dbReference type="PANTHER" id="PTHR22933:SF43">
    <property type="entry name" value="LP10131P"/>
    <property type="match status" value="1"/>
</dbReference>
<evidence type="ECO:0000313" key="3">
    <source>
        <dbReference type="EMBL" id="EEB11796.1"/>
    </source>
</evidence>
<evidence type="ECO:0000313" key="5">
    <source>
        <dbReference type="Proteomes" id="UP000009046"/>
    </source>
</evidence>
<feature type="region of interest" description="Disordered" evidence="1">
    <location>
        <begin position="289"/>
        <end position="337"/>
    </location>
</feature>
<feature type="region of interest" description="Disordered" evidence="1">
    <location>
        <begin position="237"/>
        <end position="264"/>
    </location>
</feature>
<dbReference type="CTD" id="8234211"/>
<dbReference type="RefSeq" id="XP_002424534.1">
    <property type="nucleotide sequence ID" value="XM_002424489.1"/>
</dbReference>
<dbReference type="InterPro" id="IPR052976">
    <property type="entry name" value="Scoloptoxin-like"/>
</dbReference>
<feature type="compositionally biased region" description="Low complexity" evidence="1">
    <location>
        <begin position="244"/>
        <end position="253"/>
    </location>
</feature>
<dbReference type="KEGG" id="phu:Phum_PHUM135070"/>
<dbReference type="InterPro" id="IPR036508">
    <property type="entry name" value="Chitin-bd_dom_sf"/>
</dbReference>
<feature type="compositionally biased region" description="Pro residues" evidence="1">
    <location>
        <begin position="325"/>
        <end position="337"/>
    </location>
</feature>
<dbReference type="InParanoid" id="E0VEJ0"/>
<reference evidence="4" key="3">
    <citation type="submission" date="2020-05" db="UniProtKB">
        <authorList>
            <consortium name="EnsemblMetazoa"/>
        </authorList>
    </citation>
    <scope>IDENTIFICATION</scope>
    <source>
        <strain evidence="4">USDA</strain>
    </source>
</reference>
<dbReference type="Pfam" id="PF01607">
    <property type="entry name" value="CBM_14"/>
    <property type="match status" value="1"/>
</dbReference>
<reference evidence="3" key="2">
    <citation type="submission" date="2007-04" db="EMBL/GenBank/DDBJ databases">
        <title>The genome of the human body louse.</title>
        <authorList>
            <consortium name="The Human Body Louse Genome Consortium"/>
            <person name="Kirkness E."/>
            <person name="Walenz B."/>
            <person name="Hass B."/>
            <person name="Bruggner R."/>
            <person name="Strausberg R."/>
        </authorList>
    </citation>
    <scope>NUCLEOTIDE SEQUENCE</scope>
    <source>
        <strain evidence="3">USDA</strain>
    </source>
</reference>
<feature type="compositionally biased region" description="Acidic residues" evidence="1">
    <location>
        <begin position="152"/>
        <end position="162"/>
    </location>
</feature>
<dbReference type="STRING" id="121224.E0VEJ0"/>
<organism>
    <name type="scientific">Pediculus humanus subsp. corporis</name>
    <name type="common">Body louse</name>
    <dbReference type="NCBI Taxonomy" id="121224"/>
    <lineage>
        <taxon>Eukaryota</taxon>
        <taxon>Metazoa</taxon>
        <taxon>Ecdysozoa</taxon>
        <taxon>Arthropoda</taxon>
        <taxon>Hexapoda</taxon>
        <taxon>Insecta</taxon>
        <taxon>Pterygota</taxon>
        <taxon>Neoptera</taxon>
        <taxon>Paraneoptera</taxon>
        <taxon>Psocodea</taxon>
        <taxon>Troctomorpha</taxon>
        <taxon>Phthiraptera</taxon>
        <taxon>Anoplura</taxon>
        <taxon>Pediculidae</taxon>
        <taxon>Pediculus</taxon>
    </lineage>
</organism>
<dbReference type="HOGENOM" id="CLU_346937_0_0_1"/>
<dbReference type="OrthoDB" id="10065127at2759"/>
<protein>
    <recommendedName>
        <fullName evidence="2">Chitin-binding type-2 domain-containing protein</fullName>
    </recommendedName>
</protein>
<dbReference type="GO" id="GO:0005576">
    <property type="term" value="C:extracellular region"/>
    <property type="evidence" value="ECO:0007669"/>
    <property type="project" value="InterPro"/>
</dbReference>
<dbReference type="OMA" id="NNESEEM"/>
<dbReference type="SMART" id="SM00494">
    <property type="entry name" value="ChtBD2"/>
    <property type="match status" value="1"/>
</dbReference>
<keyword evidence="5" id="KW-1185">Reference proteome</keyword>
<dbReference type="PROSITE" id="PS50940">
    <property type="entry name" value="CHIT_BIND_II"/>
    <property type="match status" value="1"/>
</dbReference>
<accession>E0VEJ0</accession>
<evidence type="ECO:0000259" key="2">
    <source>
        <dbReference type="PROSITE" id="PS50940"/>
    </source>
</evidence>
<feature type="domain" description="Chitin-binding type-2" evidence="2">
    <location>
        <begin position="33"/>
        <end position="96"/>
    </location>
</feature>
<dbReference type="SUPFAM" id="SSF57625">
    <property type="entry name" value="Invertebrate chitin-binding proteins"/>
    <property type="match status" value="1"/>
</dbReference>
<feature type="region of interest" description="Disordered" evidence="1">
    <location>
        <begin position="500"/>
        <end position="521"/>
    </location>
</feature>
<gene>
    <name evidence="4" type="primary">8234211</name>
    <name evidence="3" type="ORF">Phum_PHUM135070</name>
</gene>
<dbReference type="EnsemblMetazoa" id="PHUM135070-RA">
    <property type="protein sequence ID" value="PHUM135070-PA"/>
    <property type="gene ID" value="PHUM135070"/>
</dbReference>
<reference evidence="3" key="1">
    <citation type="submission" date="2007-04" db="EMBL/GenBank/DDBJ databases">
        <title>Annotation of Pediculus humanus corporis strain USDA.</title>
        <authorList>
            <person name="Kirkness E."/>
            <person name="Hannick L."/>
            <person name="Hass B."/>
            <person name="Bruggner R."/>
            <person name="Lawson D."/>
            <person name="Bidwell S."/>
            <person name="Joardar V."/>
            <person name="Caler E."/>
            <person name="Walenz B."/>
            <person name="Inman J."/>
            <person name="Schobel S."/>
            <person name="Galinsky K."/>
            <person name="Amedeo P."/>
            <person name="Strausberg R."/>
        </authorList>
    </citation>
    <scope>NUCLEOTIDE SEQUENCE</scope>
    <source>
        <strain evidence="3">USDA</strain>
    </source>
</reference>
<dbReference type="Gene3D" id="2.170.140.10">
    <property type="entry name" value="Chitin binding domain"/>
    <property type="match status" value="1"/>
</dbReference>
<dbReference type="EMBL" id="AAZO01001564">
    <property type="status" value="NOT_ANNOTATED_CDS"/>
    <property type="molecule type" value="Genomic_DNA"/>
</dbReference>